<organism evidence="13 14">
    <name type="scientific">Sphingomonas prati</name>
    <dbReference type="NCBI Taxonomy" id="1843237"/>
    <lineage>
        <taxon>Bacteria</taxon>
        <taxon>Pseudomonadati</taxon>
        <taxon>Pseudomonadota</taxon>
        <taxon>Alphaproteobacteria</taxon>
        <taxon>Sphingomonadales</taxon>
        <taxon>Sphingomonadaceae</taxon>
        <taxon>Sphingomonas</taxon>
    </lineage>
</organism>
<feature type="active site" description="Proton donor/acceptor" evidence="10">
    <location>
        <position position="10"/>
    </location>
</feature>
<evidence type="ECO:0000256" key="4">
    <source>
        <dbReference type="ARBA" id="ARBA00011738"/>
    </source>
</evidence>
<comment type="subcellular location">
    <subcellularLocation>
        <location evidence="1">Cytoplasm</location>
    </subcellularLocation>
</comment>
<dbReference type="GO" id="GO:0006487">
    <property type="term" value="P:protein N-linked glycosylation"/>
    <property type="evidence" value="ECO:0007669"/>
    <property type="project" value="TreeGrafter"/>
</dbReference>
<feature type="binding site" evidence="11">
    <location>
        <position position="178"/>
    </location>
    <ligand>
        <name>alpha-D-mannose 1-phosphate</name>
        <dbReference type="ChEBI" id="CHEBI:58409"/>
    </ligand>
</feature>
<dbReference type="Gene3D" id="3.30.1240.20">
    <property type="match status" value="1"/>
</dbReference>
<dbReference type="GO" id="GO:0004615">
    <property type="term" value="F:phosphomannomutase activity"/>
    <property type="evidence" value="ECO:0007669"/>
    <property type="project" value="UniProtKB-EC"/>
</dbReference>
<protein>
    <recommendedName>
        <fullName evidence="5">phosphomannomutase</fullName>
        <ecNumber evidence="5">5.4.2.8</ecNumber>
    </recommendedName>
</protein>
<feature type="active site" description="Nucleophile" evidence="10">
    <location>
        <position position="8"/>
    </location>
</feature>
<dbReference type="InterPro" id="IPR006379">
    <property type="entry name" value="HAD-SF_hydro_IIB"/>
</dbReference>
<evidence type="ECO:0000256" key="8">
    <source>
        <dbReference type="ARBA" id="ARBA00022842"/>
    </source>
</evidence>
<accession>A0A7W9F1K8</accession>
<keyword evidence="14" id="KW-1185">Reference proteome</keyword>
<gene>
    <name evidence="13" type="ORF">FHS99_002072</name>
</gene>
<dbReference type="InterPro" id="IPR043169">
    <property type="entry name" value="PMM_cap"/>
</dbReference>
<evidence type="ECO:0000256" key="9">
    <source>
        <dbReference type="ARBA" id="ARBA00023235"/>
    </source>
</evidence>
<dbReference type="InterPro" id="IPR005002">
    <property type="entry name" value="PMM"/>
</dbReference>
<dbReference type="GO" id="GO:0046872">
    <property type="term" value="F:metal ion binding"/>
    <property type="evidence" value="ECO:0007669"/>
    <property type="project" value="UniProtKB-KW"/>
</dbReference>
<dbReference type="SUPFAM" id="SSF56784">
    <property type="entry name" value="HAD-like"/>
    <property type="match status" value="1"/>
</dbReference>
<comment type="cofactor">
    <cofactor evidence="12">
        <name>Mg(2+)</name>
        <dbReference type="ChEBI" id="CHEBI:18420"/>
    </cofactor>
</comment>
<reference evidence="13 14" key="1">
    <citation type="submission" date="2020-08" db="EMBL/GenBank/DDBJ databases">
        <title>Genomic Encyclopedia of Type Strains, Phase IV (KMG-IV): sequencing the most valuable type-strain genomes for metagenomic binning, comparative biology and taxonomic classification.</title>
        <authorList>
            <person name="Goeker M."/>
        </authorList>
    </citation>
    <scope>NUCLEOTIDE SEQUENCE [LARGE SCALE GENOMIC DNA]</scope>
    <source>
        <strain evidence="13 14">DSM 103336</strain>
    </source>
</reference>
<dbReference type="InterPro" id="IPR023214">
    <property type="entry name" value="HAD_sf"/>
</dbReference>
<feature type="binding site" evidence="11">
    <location>
        <position position="176"/>
    </location>
    <ligand>
        <name>alpha-D-mannose 1-phosphate</name>
        <dbReference type="ChEBI" id="CHEBI:58409"/>
    </ligand>
</feature>
<dbReference type="NCBIfam" id="TIGR01484">
    <property type="entry name" value="HAD-SF-IIB"/>
    <property type="match status" value="1"/>
</dbReference>
<sequence length="250" mass="26983">MKQLIAFDLDGTLAESKQAIDAEMASLLARLTSVATVAVISGGDWPQFESQLIGNLPKDADLSRLLAMPTSGTKLYRNEGAGWTQIYADNFSPEERDTILAALDKAIVEAGLQDDPAWGDKIEDRGSQITFSALGQQAPLDAKHAWDPDFAKRKKMQAILEPVLPEFTVRTGGSTSLDITRKGIDKAYGIRRLSEITGIATTDMIFMGDAIYPGGNDYAVRAAGVDSVAIRDVTETKRVIEAILFCLSAA</sequence>
<dbReference type="PANTHER" id="PTHR10466">
    <property type="entry name" value="PHOSPHOMANNOMUTASE"/>
    <property type="match status" value="1"/>
</dbReference>
<proteinExistence type="inferred from homology"/>
<evidence type="ECO:0000313" key="14">
    <source>
        <dbReference type="Proteomes" id="UP000546701"/>
    </source>
</evidence>
<dbReference type="GO" id="GO:0009298">
    <property type="term" value="P:GDP-mannose biosynthetic process"/>
    <property type="evidence" value="ECO:0007669"/>
    <property type="project" value="UniProtKB-UniPathway"/>
</dbReference>
<evidence type="ECO:0000256" key="2">
    <source>
        <dbReference type="ARBA" id="ARBA00004699"/>
    </source>
</evidence>
<dbReference type="Pfam" id="PF08282">
    <property type="entry name" value="Hydrolase_3"/>
    <property type="match status" value="1"/>
</dbReference>
<dbReference type="Gene3D" id="3.40.50.1000">
    <property type="entry name" value="HAD superfamily/HAD-like"/>
    <property type="match status" value="1"/>
</dbReference>
<dbReference type="SFLD" id="SFLDS00003">
    <property type="entry name" value="Haloacid_Dehalogenase"/>
    <property type="match status" value="1"/>
</dbReference>
<dbReference type="InterPro" id="IPR036412">
    <property type="entry name" value="HAD-like_sf"/>
</dbReference>
<dbReference type="PANTHER" id="PTHR10466:SF0">
    <property type="entry name" value="PHOSPHOMANNOMUTASE"/>
    <property type="match status" value="1"/>
</dbReference>
<comment type="subunit">
    <text evidence="4">Homodimer.</text>
</comment>
<dbReference type="AlphaFoldDB" id="A0A7W9F1K8"/>
<evidence type="ECO:0000313" key="13">
    <source>
        <dbReference type="EMBL" id="MBB5729587.1"/>
    </source>
</evidence>
<dbReference type="EC" id="5.4.2.8" evidence="5"/>
<evidence type="ECO:0000256" key="1">
    <source>
        <dbReference type="ARBA" id="ARBA00004496"/>
    </source>
</evidence>
<dbReference type="GO" id="GO:0016791">
    <property type="term" value="F:phosphatase activity"/>
    <property type="evidence" value="ECO:0007669"/>
    <property type="project" value="UniProtKB-ARBA"/>
</dbReference>
<dbReference type="UniPathway" id="UPA00126">
    <property type="reaction ID" value="UER00424"/>
</dbReference>
<evidence type="ECO:0000256" key="6">
    <source>
        <dbReference type="ARBA" id="ARBA00022490"/>
    </source>
</evidence>
<keyword evidence="9" id="KW-0413">Isomerase</keyword>
<dbReference type="SFLD" id="SFLDG01140">
    <property type="entry name" value="C2.B:_Phosphomannomutase_and_P"/>
    <property type="match status" value="1"/>
</dbReference>
<dbReference type="RefSeq" id="WP_157175713.1">
    <property type="nucleotide sequence ID" value="NZ_BMJP01000001.1"/>
</dbReference>
<comment type="similarity">
    <text evidence="3">Belongs to the eukaryotic PMM family.</text>
</comment>
<feature type="binding site" evidence="11">
    <location>
        <position position="125"/>
    </location>
    <ligand>
        <name>alpha-D-mannose 1-phosphate</name>
        <dbReference type="ChEBI" id="CHEBI:58409"/>
    </ligand>
</feature>
<dbReference type="SFLD" id="SFLDG01143">
    <property type="entry name" value="C2.B.3:_Phosphomannomutase_Lik"/>
    <property type="match status" value="1"/>
</dbReference>
<feature type="binding site" evidence="12">
    <location>
        <position position="8"/>
    </location>
    <ligand>
        <name>Mg(2+)</name>
        <dbReference type="ChEBI" id="CHEBI:18420"/>
        <label>1</label>
    </ligand>
</feature>
<keyword evidence="6" id="KW-0963">Cytoplasm</keyword>
<dbReference type="EMBL" id="JACIJR010000004">
    <property type="protein sequence ID" value="MBB5729587.1"/>
    <property type="molecule type" value="Genomic_DNA"/>
</dbReference>
<evidence type="ECO:0000256" key="11">
    <source>
        <dbReference type="PIRSR" id="PIRSR605002-2"/>
    </source>
</evidence>
<dbReference type="OrthoDB" id="2241234at2"/>
<feature type="binding site" evidence="12">
    <location>
        <position position="10"/>
    </location>
    <ligand>
        <name>Mg(2+)</name>
        <dbReference type="ChEBI" id="CHEBI:18420"/>
        <label>1</label>
    </ligand>
</feature>
<feature type="binding site" evidence="12">
    <location>
        <position position="209"/>
    </location>
    <ligand>
        <name>Mg(2+)</name>
        <dbReference type="ChEBI" id="CHEBI:18420"/>
        <label>1</label>
    </ligand>
</feature>
<comment type="caution">
    <text evidence="13">The sequence shown here is derived from an EMBL/GenBank/DDBJ whole genome shotgun (WGS) entry which is preliminary data.</text>
</comment>
<keyword evidence="7 12" id="KW-0479">Metal-binding</keyword>
<evidence type="ECO:0000256" key="3">
    <source>
        <dbReference type="ARBA" id="ARBA00009736"/>
    </source>
</evidence>
<dbReference type="GO" id="GO:0005829">
    <property type="term" value="C:cytosol"/>
    <property type="evidence" value="ECO:0007669"/>
    <property type="project" value="TreeGrafter"/>
</dbReference>
<evidence type="ECO:0000256" key="10">
    <source>
        <dbReference type="PIRSR" id="PIRSR605002-1"/>
    </source>
</evidence>
<keyword evidence="8 12" id="KW-0460">Magnesium</keyword>
<evidence type="ECO:0000256" key="12">
    <source>
        <dbReference type="PIRSR" id="PIRSR605002-3"/>
    </source>
</evidence>
<dbReference type="Proteomes" id="UP000546701">
    <property type="component" value="Unassembled WGS sequence"/>
</dbReference>
<evidence type="ECO:0000256" key="7">
    <source>
        <dbReference type="ARBA" id="ARBA00022723"/>
    </source>
</evidence>
<comment type="pathway">
    <text evidence="2">Nucleotide-sugar biosynthesis; GDP-alpha-D-mannose biosynthesis; alpha-D-mannose 1-phosphate from D-fructose 6-phosphate: step 2/2.</text>
</comment>
<dbReference type="GO" id="GO:0006013">
    <property type="term" value="P:mannose metabolic process"/>
    <property type="evidence" value="ECO:0007669"/>
    <property type="project" value="TreeGrafter"/>
</dbReference>
<name>A0A7W9F1K8_9SPHN</name>
<evidence type="ECO:0000256" key="5">
    <source>
        <dbReference type="ARBA" id="ARBA00012730"/>
    </source>
</evidence>